<evidence type="ECO:0000256" key="1">
    <source>
        <dbReference type="SAM" id="MobiDB-lite"/>
    </source>
</evidence>
<sequence>MERIVVSVQTEDRGLSLRIAETMALRTEQIRMIPGDPGERGSDWDFILITEAAGAVPGDLMILPGDGMIRRLSEQQEQGREESLSGISRGFMPGQVVTEHFRITWTEEDPLPAAYRDSTPIRFRIPSCRADQMERELSLLYGELTGAPCPGKERKDLPSVVAFCGLSGGAGTTFLALAAGQMLDRIYGTKTIYLSLCAGDDSDLFWGEGPETVYSLNHVMYRMGEGRDVPLGPLVQENLFLRRFVFRRTGRDIGGITQAQLRRFLQETAKQLEPDVVVMDLGHGISEGTGRILSLADCIVPVGRAGDFRLAHVRRTYRDILQYSRVDHVVTVSNFEPAEQEPDPEQIFRRRTFERWREEEAENPTEKEDCRENAQDVGESEDLPDFIDHGEGVLSVSDAPDAFIRMGGRIRMDLSGPFGMECAAVAKKIAGVTHVREYWPEG</sequence>
<evidence type="ECO:0000313" key="2">
    <source>
        <dbReference type="EMBL" id="SFU30531.1"/>
    </source>
</evidence>
<keyword evidence="3" id="KW-1185">Reference proteome</keyword>
<feature type="compositionally biased region" description="Basic and acidic residues" evidence="1">
    <location>
        <begin position="357"/>
        <end position="374"/>
    </location>
</feature>
<reference evidence="2 3" key="1">
    <citation type="submission" date="2016-10" db="EMBL/GenBank/DDBJ databases">
        <authorList>
            <person name="de Groot N.N."/>
        </authorList>
    </citation>
    <scope>NUCLEOTIDE SEQUENCE [LARGE SCALE GENOMIC DNA]</scope>
    <source>
        <strain evidence="2 3">KHGC13</strain>
    </source>
</reference>
<dbReference type="OrthoDB" id="1778553at2"/>
<dbReference type="Gene3D" id="3.40.50.300">
    <property type="entry name" value="P-loop containing nucleotide triphosphate hydrolases"/>
    <property type="match status" value="1"/>
</dbReference>
<dbReference type="SUPFAM" id="SSF52540">
    <property type="entry name" value="P-loop containing nucleoside triphosphate hydrolases"/>
    <property type="match status" value="1"/>
</dbReference>
<feature type="region of interest" description="Disordered" evidence="1">
    <location>
        <begin position="357"/>
        <end position="377"/>
    </location>
</feature>
<accession>A0A1I7F2S3</accession>
<name>A0A1I7F2S3_9FIRM</name>
<evidence type="ECO:0000313" key="3">
    <source>
        <dbReference type="Proteomes" id="UP000198817"/>
    </source>
</evidence>
<proteinExistence type="predicted"/>
<dbReference type="AlphaFoldDB" id="A0A1I7F2S3"/>
<dbReference type="EMBL" id="FPBT01000001">
    <property type="protein sequence ID" value="SFU30531.1"/>
    <property type="molecule type" value="Genomic_DNA"/>
</dbReference>
<protein>
    <submittedName>
        <fullName evidence="2">Uncharacterized protein</fullName>
    </submittedName>
</protein>
<dbReference type="Proteomes" id="UP000198817">
    <property type="component" value="Unassembled WGS sequence"/>
</dbReference>
<gene>
    <name evidence="2" type="ORF">SAMN05216508_101222</name>
</gene>
<dbReference type="InterPro" id="IPR027417">
    <property type="entry name" value="P-loop_NTPase"/>
</dbReference>
<dbReference type="STRING" id="155865.SAMN05216515_10576"/>
<dbReference type="RefSeq" id="WP_090469426.1">
    <property type="nucleotide sequence ID" value="NZ_FOWF01000005.1"/>
</dbReference>
<organism evidence="2 3">
    <name type="scientific">Eubacterium pyruvativorans</name>
    <dbReference type="NCBI Taxonomy" id="155865"/>
    <lineage>
        <taxon>Bacteria</taxon>
        <taxon>Bacillati</taxon>
        <taxon>Bacillota</taxon>
        <taxon>Clostridia</taxon>
        <taxon>Eubacteriales</taxon>
        <taxon>Eubacteriaceae</taxon>
        <taxon>Eubacterium</taxon>
    </lineage>
</organism>